<dbReference type="InterPro" id="IPR002919">
    <property type="entry name" value="TIL_dom"/>
</dbReference>
<organism evidence="5 6">
    <name type="scientific">Xenopus tropicalis</name>
    <name type="common">Western clawed frog</name>
    <name type="synonym">Silurana tropicalis</name>
    <dbReference type="NCBI Taxonomy" id="8364"/>
    <lineage>
        <taxon>Eukaryota</taxon>
        <taxon>Metazoa</taxon>
        <taxon>Chordata</taxon>
        <taxon>Craniata</taxon>
        <taxon>Vertebrata</taxon>
        <taxon>Euteleostomi</taxon>
        <taxon>Amphibia</taxon>
        <taxon>Batrachia</taxon>
        <taxon>Anura</taxon>
        <taxon>Pipoidea</taxon>
        <taxon>Pipidae</taxon>
        <taxon>Xenopodinae</taxon>
        <taxon>Xenopus</taxon>
        <taxon>Silurana</taxon>
    </lineage>
</organism>
<sequence length="134" mass="14908">MLLNSPIRLLVALALTATLVVSQDEEQSCPDNEQWYQEKPCLQLCGAQEKCIYRPGSGCDCKPGYTKQTLDSPCIPKNECIICEELKVYTPCNKFCPPTCKPKGCIEICAPGCICKQGYAWHNEKCIPESECPK</sequence>
<dbReference type="GeneID" id="100487636"/>
<dbReference type="PANTHER" id="PTHR23259:SF70">
    <property type="entry name" value="ACCESSORY GLAND PROTEIN ACP62F-RELATED"/>
    <property type="match status" value="1"/>
</dbReference>
<keyword evidence="5" id="KW-1185">Reference proteome</keyword>
<evidence type="ECO:0000256" key="2">
    <source>
        <dbReference type="ARBA" id="ARBA00023157"/>
    </source>
</evidence>
<gene>
    <name evidence="6 7" type="primary">LOC100487636</name>
</gene>
<dbReference type="InterPro" id="IPR051368">
    <property type="entry name" value="SerProtInhib-TIL_Domain"/>
</dbReference>
<dbReference type="SUPFAM" id="SSF57567">
    <property type="entry name" value="Serine protease inhibitors"/>
    <property type="match status" value="2"/>
</dbReference>
<name>A0A8J0T2G2_XENTR</name>
<dbReference type="PANTHER" id="PTHR23259">
    <property type="entry name" value="RIDDLE"/>
    <property type="match status" value="1"/>
</dbReference>
<dbReference type="AlphaFoldDB" id="A0A8J0T2G2"/>
<protein>
    <submittedName>
        <fullName evidence="6">Chymotrypsin inhibitor Ani s 6</fullName>
    </submittedName>
</protein>
<keyword evidence="2" id="KW-1015">Disulfide bond</keyword>
<dbReference type="CDD" id="cd19941">
    <property type="entry name" value="TIL"/>
    <property type="match status" value="1"/>
</dbReference>
<feature type="domain" description="TIL" evidence="4">
    <location>
        <begin position="83"/>
        <end position="132"/>
    </location>
</feature>
<evidence type="ECO:0000313" key="7">
    <source>
        <dbReference type="Xenbase" id="XB-GENE-29078835"/>
    </source>
</evidence>
<evidence type="ECO:0000256" key="1">
    <source>
        <dbReference type="ARBA" id="ARBA00022690"/>
    </source>
</evidence>
<dbReference type="RefSeq" id="XP_017951275.2">
    <property type="nucleotide sequence ID" value="XM_018095786.2"/>
</dbReference>
<accession>A0A8J0T2G2</accession>
<dbReference type="Proteomes" id="UP000008143">
    <property type="component" value="Chromosome 7"/>
</dbReference>
<feature type="signal peptide" evidence="3">
    <location>
        <begin position="1"/>
        <end position="22"/>
    </location>
</feature>
<keyword evidence="1" id="KW-0646">Protease inhibitor</keyword>
<dbReference type="OrthoDB" id="9879420at2759"/>
<dbReference type="InterPro" id="IPR036084">
    <property type="entry name" value="Ser_inhib-like_sf"/>
</dbReference>
<evidence type="ECO:0000259" key="4">
    <source>
        <dbReference type="Pfam" id="PF01826"/>
    </source>
</evidence>
<dbReference type="Gene3D" id="2.10.25.10">
    <property type="entry name" value="Laminin"/>
    <property type="match status" value="2"/>
</dbReference>
<reference evidence="6" key="1">
    <citation type="submission" date="2025-08" db="UniProtKB">
        <authorList>
            <consortium name="RefSeq"/>
        </authorList>
    </citation>
    <scope>IDENTIFICATION</scope>
    <source>
        <strain evidence="6">Nigerian</strain>
        <tissue evidence="6">Liver and blood</tissue>
    </source>
</reference>
<evidence type="ECO:0000256" key="3">
    <source>
        <dbReference type="SAM" id="SignalP"/>
    </source>
</evidence>
<keyword evidence="3" id="KW-0732">Signal</keyword>
<dbReference type="Xenbase" id="XB-GENE-29078835">
    <property type="gene designation" value="LOC100487636"/>
</dbReference>
<evidence type="ECO:0000313" key="6">
    <source>
        <dbReference type="RefSeq" id="XP_017951275.2"/>
    </source>
</evidence>
<feature type="chain" id="PRO_5035306891" evidence="3">
    <location>
        <begin position="23"/>
        <end position="134"/>
    </location>
</feature>
<dbReference type="OMA" id="QCIINTC"/>
<dbReference type="KEGG" id="xtr:100487636"/>
<evidence type="ECO:0000313" key="5">
    <source>
        <dbReference type="Proteomes" id="UP000008143"/>
    </source>
</evidence>
<proteinExistence type="predicted"/>
<dbReference type="Pfam" id="PF01826">
    <property type="entry name" value="TIL"/>
    <property type="match status" value="1"/>
</dbReference>
<dbReference type="AGR" id="Xenbase:XB-GENE-29078835"/>
<dbReference type="GO" id="GO:0030414">
    <property type="term" value="F:peptidase inhibitor activity"/>
    <property type="evidence" value="ECO:0007669"/>
    <property type="project" value="UniProtKB-KW"/>
</dbReference>